<dbReference type="InterPro" id="IPR006059">
    <property type="entry name" value="SBP"/>
</dbReference>
<dbReference type="PATRIC" id="fig|1423722.3.peg.1257"/>
<proteinExistence type="inferred from homology"/>
<feature type="chain" id="PRO_5039691824" evidence="4">
    <location>
        <begin position="19"/>
        <end position="413"/>
    </location>
</feature>
<organism evidence="5 6">
    <name type="scientific">Amylolactobacillus amylotrophicus DSM 20534</name>
    <dbReference type="NCBI Taxonomy" id="1423722"/>
    <lineage>
        <taxon>Bacteria</taxon>
        <taxon>Bacillati</taxon>
        <taxon>Bacillota</taxon>
        <taxon>Bacilli</taxon>
        <taxon>Lactobacillales</taxon>
        <taxon>Lactobacillaceae</taxon>
        <taxon>Amylolactobacillus</taxon>
    </lineage>
</organism>
<evidence type="ECO:0000313" key="6">
    <source>
        <dbReference type="Proteomes" id="UP000050909"/>
    </source>
</evidence>
<dbReference type="SUPFAM" id="SSF53850">
    <property type="entry name" value="Periplasmic binding protein-like II"/>
    <property type="match status" value="1"/>
</dbReference>
<accession>A0A0R1H1N5</accession>
<reference evidence="5 6" key="1">
    <citation type="journal article" date="2015" name="Genome Announc.">
        <title>Expanding the biotechnology potential of lactobacilli through comparative genomics of 213 strains and associated genera.</title>
        <authorList>
            <person name="Sun Z."/>
            <person name="Harris H.M."/>
            <person name="McCann A."/>
            <person name="Guo C."/>
            <person name="Argimon S."/>
            <person name="Zhang W."/>
            <person name="Yang X."/>
            <person name="Jeffery I.B."/>
            <person name="Cooney J.C."/>
            <person name="Kagawa T.F."/>
            <person name="Liu W."/>
            <person name="Song Y."/>
            <person name="Salvetti E."/>
            <person name="Wrobel A."/>
            <person name="Rasinkangas P."/>
            <person name="Parkhill J."/>
            <person name="Rea M.C."/>
            <person name="O'Sullivan O."/>
            <person name="Ritari J."/>
            <person name="Douillard F.P."/>
            <person name="Paul Ross R."/>
            <person name="Yang R."/>
            <person name="Briner A.E."/>
            <person name="Felis G.E."/>
            <person name="de Vos W.M."/>
            <person name="Barrangou R."/>
            <person name="Klaenhammer T.R."/>
            <person name="Caufield P.W."/>
            <person name="Cui Y."/>
            <person name="Zhang H."/>
            <person name="O'Toole P.W."/>
        </authorList>
    </citation>
    <scope>NUCLEOTIDE SEQUENCE [LARGE SCALE GENOMIC DNA]</scope>
    <source>
        <strain evidence="5 6">DSM 20534</strain>
    </source>
</reference>
<gene>
    <name evidence="5" type="ORF">FC62_GL001233</name>
</gene>
<evidence type="ECO:0000256" key="2">
    <source>
        <dbReference type="ARBA" id="ARBA00022448"/>
    </source>
</evidence>
<dbReference type="PROSITE" id="PS51257">
    <property type="entry name" value="PROKAR_LIPOPROTEIN"/>
    <property type="match status" value="1"/>
</dbReference>
<evidence type="ECO:0000256" key="1">
    <source>
        <dbReference type="ARBA" id="ARBA00008520"/>
    </source>
</evidence>
<keyword evidence="3 4" id="KW-0732">Signal</keyword>
<comment type="caution">
    <text evidence="5">The sequence shown here is derived from an EMBL/GenBank/DDBJ whole genome shotgun (WGS) entry which is preliminary data.</text>
</comment>
<dbReference type="GO" id="GO:1901982">
    <property type="term" value="F:maltose binding"/>
    <property type="evidence" value="ECO:0007669"/>
    <property type="project" value="TreeGrafter"/>
</dbReference>
<feature type="signal peptide" evidence="4">
    <location>
        <begin position="1"/>
        <end position="18"/>
    </location>
</feature>
<dbReference type="GO" id="GO:0042956">
    <property type="term" value="P:maltodextrin transmembrane transport"/>
    <property type="evidence" value="ECO:0007669"/>
    <property type="project" value="TreeGrafter"/>
</dbReference>
<dbReference type="GO" id="GO:0055052">
    <property type="term" value="C:ATP-binding cassette (ABC) transporter complex, substrate-binding subunit-containing"/>
    <property type="evidence" value="ECO:0007669"/>
    <property type="project" value="TreeGrafter"/>
</dbReference>
<name>A0A0R1H1N5_9LACO</name>
<evidence type="ECO:0000256" key="3">
    <source>
        <dbReference type="ARBA" id="ARBA00022729"/>
    </source>
</evidence>
<dbReference type="AlphaFoldDB" id="A0A0R1H1N5"/>
<dbReference type="PANTHER" id="PTHR30061">
    <property type="entry name" value="MALTOSE-BINDING PERIPLASMIC PROTEIN"/>
    <property type="match status" value="1"/>
</dbReference>
<evidence type="ECO:0000313" key="5">
    <source>
        <dbReference type="EMBL" id="KRK37620.1"/>
    </source>
</evidence>
<dbReference type="GO" id="GO:0015768">
    <property type="term" value="P:maltose transport"/>
    <property type="evidence" value="ECO:0007669"/>
    <property type="project" value="TreeGrafter"/>
</dbReference>
<evidence type="ECO:0000256" key="4">
    <source>
        <dbReference type="SAM" id="SignalP"/>
    </source>
</evidence>
<dbReference type="Pfam" id="PF13416">
    <property type="entry name" value="SBP_bac_8"/>
    <property type="match status" value="1"/>
</dbReference>
<dbReference type="Gene3D" id="3.40.190.10">
    <property type="entry name" value="Periplasmic binding protein-like II"/>
    <property type="match status" value="2"/>
</dbReference>
<protein>
    <submittedName>
        <fullName evidence="5">Sugar ABC superfamily ATP binding cassette transporter, sugar-binding protein</fullName>
    </submittedName>
</protein>
<keyword evidence="2" id="KW-0813">Transport</keyword>
<dbReference type="EMBL" id="AZCV01000004">
    <property type="protein sequence ID" value="KRK37620.1"/>
    <property type="molecule type" value="Genomic_DNA"/>
</dbReference>
<dbReference type="Proteomes" id="UP000050909">
    <property type="component" value="Unassembled WGS sequence"/>
</dbReference>
<dbReference type="RefSeq" id="WP_054746042.1">
    <property type="nucleotide sequence ID" value="NZ_AZCV01000004.1"/>
</dbReference>
<keyword evidence="6" id="KW-1185">Reference proteome</keyword>
<dbReference type="PANTHER" id="PTHR30061:SF50">
    <property type="entry name" value="MALTOSE_MALTODEXTRIN-BINDING PERIPLASMIC PROTEIN"/>
    <property type="match status" value="1"/>
</dbReference>
<comment type="similarity">
    <text evidence="1">Belongs to the bacterial solute-binding protein 1 family.</text>
</comment>
<sequence length="413" mass="44522">MQKWFKMALGGLALTAVAVSLTACSSGSSSSSDTKTSSKPSGKVTLWVDTNFTKVYGNIVDDFEKANPDVKVTVKQGNSADAQKDIKKDPSSAADVFMFPHDQIGQMADAGIIYQNTKYAKDVKANNIESAVDAATYKGKLYGYPYGVESQILYYNKSKLSADDVKTWSSLTSKGKIGTNFAENGANYIFSTLFMSNGDQLYGEHGETLDGTNFNNEKGVQVLQWISDQKKNSGVIQANASALSNLQSGKTDAYLSGPWSRNDVKKALGDNMAAAPYPTVDFGDGEKQFKAYLGVKLFGVNAETKNPVAAMALANYITSKKAQLAVFKDQGTVPSNAKAQESSDVTDDEVANAVLQMSQPTHSVVMPKIPEMVNFWPPMDAVINDAYKGKIASSDFQSKLDAFVKQVSKSSNK</sequence>